<accession>A0ABW5GMC3</accession>
<name>A0ABW5GMC3_9PSEU</name>
<evidence type="ECO:0000313" key="2">
    <source>
        <dbReference type="Proteomes" id="UP001597419"/>
    </source>
</evidence>
<dbReference type="RefSeq" id="WP_345391369.1">
    <property type="nucleotide sequence ID" value="NZ_BAABHG010000004.1"/>
</dbReference>
<keyword evidence="2" id="KW-1185">Reference proteome</keyword>
<dbReference type="Proteomes" id="UP001597419">
    <property type="component" value="Unassembled WGS sequence"/>
</dbReference>
<gene>
    <name evidence="1" type="ORF">ACFSYJ_25720</name>
</gene>
<proteinExistence type="predicted"/>
<dbReference type="EMBL" id="JBHUKU010000014">
    <property type="protein sequence ID" value="MFD2462031.1"/>
    <property type="molecule type" value="Genomic_DNA"/>
</dbReference>
<organism evidence="1 2">
    <name type="scientific">Amycolatopsis samaneae</name>
    <dbReference type="NCBI Taxonomy" id="664691"/>
    <lineage>
        <taxon>Bacteria</taxon>
        <taxon>Bacillati</taxon>
        <taxon>Actinomycetota</taxon>
        <taxon>Actinomycetes</taxon>
        <taxon>Pseudonocardiales</taxon>
        <taxon>Pseudonocardiaceae</taxon>
        <taxon>Amycolatopsis</taxon>
    </lineage>
</organism>
<sequence>MDMGISAIMGISDSRAMERVEEIGTMNSSPVNTEPDIESALIDLGAVPFTALRELDEETLRFSTNHVVERTRNLSARYRSSNAAGGERID</sequence>
<reference evidence="2" key="1">
    <citation type="journal article" date="2019" name="Int. J. Syst. Evol. Microbiol.">
        <title>The Global Catalogue of Microorganisms (GCM) 10K type strain sequencing project: providing services to taxonomists for standard genome sequencing and annotation.</title>
        <authorList>
            <consortium name="The Broad Institute Genomics Platform"/>
            <consortium name="The Broad Institute Genome Sequencing Center for Infectious Disease"/>
            <person name="Wu L."/>
            <person name="Ma J."/>
        </authorList>
    </citation>
    <scope>NUCLEOTIDE SEQUENCE [LARGE SCALE GENOMIC DNA]</scope>
    <source>
        <strain evidence="2">CGMCC 4.7643</strain>
    </source>
</reference>
<protein>
    <submittedName>
        <fullName evidence="1">Uncharacterized protein</fullName>
    </submittedName>
</protein>
<evidence type="ECO:0000313" key="1">
    <source>
        <dbReference type="EMBL" id="MFD2462031.1"/>
    </source>
</evidence>
<comment type="caution">
    <text evidence="1">The sequence shown here is derived from an EMBL/GenBank/DDBJ whole genome shotgun (WGS) entry which is preliminary data.</text>
</comment>